<dbReference type="CDD" id="cd18081">
    <property type="entry name" value="RlmH-like"/>
    <property type="match status" value="1"/>
</dbReference>
<dbReference type="PANTHER" id="PTHR33603">
    <property type="entry name" value="METHYLTRANSFERASE"/>
    <property type="match status" value="1"/>
</dbReference>
<evidence type="ECO:0000256" key="3">
    <source>
        <dbReference type="ARBA" id="ARBA00022691"/>
    </source>
</evidence>
<comment type="catalytic activity">
    <reaction evidence="5">
        <text>pseudouridine(1915) in 23S rRNA + S-adenosyl-L-methionine = N(3)-methylpseudouridine(1915) in 23S rRNA + S-adenosyl-L-homocysteine + H(+)</text>
        <dbReference type="Rhea" id="RHEA:42752"/>
        <dbReference type="Rhea" id="RHEA-COMP:10221"/>
        <dbReference type="Rhea" id="RHEA-COMP:10222"/>
        <dbReference type="ChEBI" id="CHEBI:15378"/>
        <dbReference type="ChEBI" id="CHEBI:57856"/>
        <dbReference type="ChEBI" id="CHEBI:59789"/>
        <dbReference type="ChEBI" id="CHEBI:65314"/>
        <dbReference type="ChEBI" id="CHEBI:74486"/>
        <dbReference type="EC" id="2.1.1.177"/>
    </reaction>
</comment>
<dbReference type="PANTHER" id="PTHR33603:SF1">
    <property type="entry name" value="RIBOSOMAL RNA LARGE SUBUNIT METHYLTRANSFERASE H"/>
    <property type="match status" value="1"/>
</dbReference>
<dbReference type="PIRSF" id="PIRSF004505">
    <property type="entry name" value="MT_bac"/>
    <property type="match status" value="1"/>
</dbReference>
<feature type="binding site" evidence="5">
    <location>
        <position position="73"/>
    </location>
    <ligand>
        <name>S-adenosyl-L-methionine</name>
        <dbReference type="ChEBI" id="CHEBI:59789"/>
    </ligand>
</feature>
<evidence type="ECO:0000256" key="2">
    <source>
        <dbReference type="ARBA" id="ARBA00022679"/>
    </source>
</evidence>
<proteinExistence type="inferred from homology"/>
<sequence length="157" mass="18407">MRISLICMGKTDDVEIKKLITYYTHRLPKHFNFELVEISDVKNAKNLSPSQLKKEEAKLFLHHLETTDTLVLLDEKGKQFSSREFSSKIDHWMNISTKRLVFLVGGAYGFSEDIYQRAQEKISLSKMTFTHQMIRLFFIEQIYRASTILSGKPYHND</sequence>
<dbReference type="HAMAP" id="MF_00658">
    <property type="entry name" value="23SrRNA_methyltr_H"/>
    <property type="match status" value="1"/>
</dbReference>
<protein>
    <recommendedName>
        <fullName evidence="5">Ribosomal RNA large subunit methyltransferase H</fullName>
        <ecNumber evidence="5">2.1.1.177</ecNumber>
    </recommendedName>
    <alternativeName>
        <fullName evidence="5">23S rRNA (pseudouridine1915-N3)-methyltransferase</fullName>
    </alternativeName>
    <alternativeName>
        <fullName evidence="5">23S rRNA m3Psi1915 methyltransferase</fullName>
    </alternativeName>
    <alternativeName>
        <fullName evidence="5">rRNA (pseudouridine-N3-)-methyltransferase RlmH</fullName>
    </alternativeName>
</protein>
<name>A0A845PRL3_9FLAO</name>
<feature type="binding site" evidence="5">
    <location>
        <position position="105"/>
    </location>
    <ligand>
        <name>S-adenosyl-L-methionine</name>
        <dbReference type="ChEBI" id="CHEBI:59789"/>
    </ligand>
</feature>
<keyword evidence="1 5" id="KW-0489">Methyltransferase</keyword>
<keyword evidence="7" id="KW-1185">Reference proteome</keyword>
<dbReference type="GO" id="GO:0070038">
    <property type="term" value="F:rRNA (pseudouridine-N3-)-methyltransferase activity"/>
    <property type="evidence" value="ECO:0007669"/>
    <property type="project" value="UniProtKB-UniRule"/>
</dbReference>
<reference evidence="6 7" key="1">
    <citation type="submission" date="2019-11" db="EMBL/GenBank/DDBJ databases">
        <title>Characterization of Elizabethkingia argenteiflava sp. nov., isolated from inner surface of Soybean Pods.</title>
        <authorList>
            <person name="Mo S."/>
        </authorList>
    </citation>
    <scope>NUCLEOTIDE SEQUENCE [LARGE SCALE GENOMIC DNA]</scope>
    <source>
        <strain evidence="6 7">YB22</strain>
    </source>
</reference>
<evidence type="ECO:0000313" key="7">
    <source>
        <dbReference type="Proteomes" id="UP000553459"/>
    </source>
</evidence>
<evidence type="ECO:0000256" key="5">
    <source>
        <dbReference type="HAMAP-Rule" id="MF_00658"/>
    </source>
</evidence>
<feature type="binding site" evidence="5">
    <location>
        <begin position="124"/>
        <end position="129"/>
    </location>
    <ligand>
        <name>S-adenosyl-L-methionine</name>
        <dbReference type="ChEBI" id="CHEBI:59789"/>
    </ligand>
</feature>
<dbReference type="EC" id="2.1.1.177" evidence="5"/>
<comment type="subunit">
    <text evidence="5">Homodimer.</text>
</comment>
<dbReference type="Pfam" id="PF02590">
    <property type="entry name" value="SPOUT_MTase"/>
    <property type="match status" value="1"/>
</dbReference>
<accession>A0A845PRL3</accession>
<dbReference type="InterPro" id="IPR029028">
    <property type="entry name" value="Alpha/beta_knot_MTases"/>
</dbReference>
<comment type="subcellular location">
    <subcellularLocation>
        <location evidence="5">Cytoplasm</location>
    </subcellularLocation>
</comment>
<dbReference type="GO" id="GO:0005737">
    <property type="term" value="C:cytoplasm"/>
    <property type="evidence" value="ECO:0007669"/>
    <property type="project" value="UniProtKB-SubCell"/>
</dbReference>
<evidence type="ECO:0000313" key="6">
    <source>
        <dbReference type="EMBL" id="NAW50305.1"/>
    </source>
</evidence>
<dbReference type="Gene3D" id="3.40.1280.10">
    <property type="match status" value="1"/>
</dbReference>
<keyword evidence="2 5" id="KW-0808">Transferase</keyword>
<comment type="caution">
    <text evidence="6">The sequence shown here is derived from an EMBL/GenBank/DDBJ whole genome shotgun (WGS) entry which is preliminary data.</text>
</comment>
<dbReference type="AlphaFoldDB" id="A0A845PRL3"/>
<keyword evidence="3 5" id="KW-0949">S-adenosyl-L-methionine</keyword>
<evidence type="ECO:0000256" key="4">
    <source>
        <dbReference type="ARBA" id="ARBA00038303"/>
    </source>
</evidence>
<dbReference type="EMBL" id="JAAABJ010000249">
    <property type="protein sequence ID" value="NAW50305.1"/>
    <property type="molecule type" value="Genomic_DNA"/>
</dbReference>
<gene>
    <name evidence="5 6" type="primary">rlmH</name>
    <name evidence="6" type="ORF">GNY06_02510</name>
</gene>
<keyword evidence="5" id="KW-0698">rRNA processing</keyword>
<dbReference type="NCBIfam" id="NF000990">
    <property type="entry name" value="PRK00103.2-4"/>
    <property type="match status" value="1"/>
</dbReference>
<dbReference type="RefSeq" id="WP_166518660.1">
    <property type="nucleotide sequence ID" value="NZ_JAAABJ010000249.1"/>
</dbReference>
<keyword evidence="5" id="KW-0963">Cytoplasm</keyword>
<dbReference type="InterPro" id="IPR029026">
    <property type="entry name" value="tRNA_m1G_MTases_N"/>
</dbReference>
<comment type="similarity">
    <text evidence="4 5">Belongs to the RNA methyltransferase RlmH family.</text>
</comment>
<dbReference type="InterPro" id="IPR003742">
    <property type="entry name" value="RlmH-like"/>
</dbReference>
<comment type="function">
    <text evidence="5">Specifically methylates the pseudouridine at position 1915 (m3Psi1915) in 23S rRNA.</text>
</comment>
<organism evidence="6 7">
    <name type="scientific">Elizabethkingia argenteiflava</name>
    <dbReference type="NCBI Taxonomy" id="2681556"/>
    <lineage>
        <taxon>Bacteria</taxon>
        <taxon>Pseudomonadati</taxon>
        <taxon>Bacteroidota</taxon>
        <taxon>Flavobacteriia</taxon>
        <taxon>Flavobacteriales</taxon>
        <taxon>Weeksellaceae</taxon>
        <taxon>Elizabethkingia</taxon>
    </lineage>
</organism>
<dbReference type="Proteomes" id="UP000553459">
    <property type="component" value="Unassembled WGS sequence"/>
</dbReference>
<evidence type="ECO:0000256" key="1">
    <source>
        <dbReference type="ARBA" id="ARBA00022603"/>
    </source>
</evidence>
<dbReference type="SUPFAM" id="SSF75217">
    <property type="entry name" value="alpha/beta knot"/>
    <property type="match status" value="1"/>
</dbReference>